<dbReference type="SUPFAM" id="SSF90123">
    <property type="entry name" value="ABC transporter transmembrane region"/>
    <property type="match status" value="1"/>
</dbReference>
<dbReference type="SMART" id="SM00382">
    <property type="entry name" value="AAA"/>
    <property type="match status" value="1"/>
</dbReference>
<evidence type="ECO:0000256" key="3">
    <source>
        <dbReference type="ARBA" id="ARBA00022741"/>
    </source>
</evidence>
<feature type="transmembrane region" description="Helical" evidence="7">
    <location>
        <begin position="253"/>
        <end position="275"/>
    </location>
</feature>
<dbReference type="RefSeq" id="WP_229591594.1">
    <property type="nucleotide sequence ID" value="NZ_AP024485.1"/>
</dbReference>
<dbReference type="InterPro" id="IPR036640">
    <property type="entry name" value="ABC1_TM_sf"/>
</dbReference>
<keyword evidence="6 7" id="KW-0472">Membrane</keyword>
<dbReference type="PROSITE" id="PS50893">
    <property type="entry name" value="ABC_TRANSPORTER_2"/>
    <property type="match status" value="1"/>
</dbReference>
<reference evidence="10" key="1">
    <citation type="journal article" date="2022" name="Arch. Microbiol.">
        <title>Pseudodesulfovibrio sediminis sp. nov., a mesophilic and neutrophilic sulfate-reducing bacterium isolated from sediment of a brackish lake.</title>
        <authorList>
            <person name="Takahashi A."/>
            <person name="Kojima H."/>
            <person name="Watanabe M."/>
            <person name="Fukui M."/>
        </authorList>
    </citation>
    <scope>NUCLEOTIDE SEQUENCE</scope>
    <source>
        <strain evidence="10">SF6</strain>
    </source>
</reference>
<dbReference type="InterPro" id="IPR003593">
    <property type="entry name" value="AAA+_ATPase"/>
</dbReference>
<dbReference type="InterPro" id="IPR027417">
    <property type="entry name" value="P-loop_NTPase"/>
</dbReference>
<dbReference type="EMBL" id="AP024485">
    <property type="protein sequence ID" value="BCS89629.1"/>
    <property type="molecule type" value="Genomic_DNA"/>
</dbReference>
<feature type="transmembrane region" description="Helical" evidence="7">
    <location>
        <begin position="20"/>
        <end position="43"/>
    </location>
</feature>
<evidence type="ECO:0000256" key="4">
    <source>
        <dbReference type="ARBA" id="ARBA00022840"/>
    </source>
</evidence>
<keyword evidence="2 7" id="KW-0812">Transmembrane</keyword>
<feature type="domain" description="ABC transmembrane type-1" evidence="9">
    <location>
        <begin position="28"/>
        <end position="310"/>
    </location>
</feature>
<dbReference type="InterPro" id="IPR003439">
    <property type="entry name" value="ABC_transporter-like_ATP-bd"/>
</dbReference>
<dbReference type="PROSITE" id="PS00211">
    <property type="entry name" value="ABC_TRANSPORTER_1"/>
    <property type="match status" value="1"/>
</dbReference>
<keyword evidence="11" id="KW-1185">Reference proteome</keyword>
<evidence type="ECO:0000313" key="10">
    <source>
        <dbReference type="EMBL" id="BCS89629.1"/>
    </source>
</evidence>
<keyword evidence="5 7" id="KW-1133">Transmembrane helix</keyword>
<dbReference type="Proteomes" id="UP001053296">
    <property type="component" value="Chromosome"/>
</dbReference>
<dbReference type="PANTHER" id="PTHR24221:SF646">
    <property type="entry name" value="HAEMOLYSIN SECRETION ATP-BINDING PROTEIN"/>
    <property type="match status" value="1"/>
</dbReference>
<evidence type="ECO:0000256" key="7">
    <source>
        <dbReference type="SAM" id="Phobius"/>
    </source>
</evidence>
<organism evidence="10 11">
    <name type="scientific">Pseudodesulfovibrio sediminis</name>
    <dbReference type="NCBI Taxonomy" id="2810563"/>
    <lineage>
        <taxon>Bacteria</taxon>
        <taxon>Pseudomonadati</taxon>
        <taxon>Thermodesulfobacteriota</taxon>
        <taxon>Desulfovibrionia</taxon>
        <taxon>Desulfovibrionales</taxon>
        <taxon>Desulfovibrionaceae</taxon>
    </lineage>
</organism>
<evidence type="ECO:0000259" key="8">
    <source>
        <dbReference type="PROSITE" id="PS50893"/>
    </source>
</evidence>
<feature type="domain" description="ABC transporter" evidence="8">
    <location>
        <begin position="344"/>
        <end position="841"/>
    </location>
</feature>
<name>A0ABM7P995_9BACT</name>
<dbReference type="Pfam" id="PF00664">
    <property type="entry name" value="ABC_membrane"/>
    <property type="match status" value="1"/>
</dbReference>
<dbReference type="Gene3D" id="1.20.1560.10">
    <property type="entry name" value="ABC transporter type 1, transmembrane domain"/>
    <property type="match status" value="1"/>
</dbReference>
<keyword evidence="4" id="KW-0067">ATP-binding</keyword>
<accession>A0ABM7P995</accession>
<dbReference type="SUPFAM" id="SSF52540">
    <property type="entry name" value="P-loop containing nucleoside triphosphate hydrolases"/>
    <property type="match status" value="1"/>
</dbReference>
<protein>
    <submittedName>
        <fullName evidence="10">Uncharacterized protein</fullName>
    </submittedName>
</protein>
<evidence type="ECO:0000313" key="11">
    <source>
        <dbReference type="Proteomes" id="UP001053296"/>
    </source>
</evidence>
<dbReference type="CDD" id="cd07346">
    <property type="entry name" value="ABC_6TM_exporters"/>
    <property type="match status" value="1"/>
</dbReference>
<proteinExistence type="predicted"/>
<evidence type="ECO:0000256" key="2">
    <source>
        <dbReference type="ARBA" id="ARBA00022692"/>
    </source>
</evidence>
<dbReference type="Gene3D" id="3.40.50.300">
    <property type="entry name" value="P-loop containing nucleotide triphosphate hydrolases"/>
    <property type="match status" value="2"/>
</dbReference>
<dbReference type="PROSITE" id="PS50929">
    <property type="entry name" value="ABC_TM1F"/>
    <property type="match status" value="1"/>
</dbReference>
<dbReference type="Pfam" id="PF00005">
    <property type="entry name" value="ABC_tran"/>
    <property type="match status" value="2"/>
</dbReference>
<keyword evidence="3" id="KW-0547">Nucleotide-binding</keyword>
<dbReference type="InterPro" id="IPR017871">
    <property type="entry name" value="ABC_transporter-like_CS"/>
</dbReference>
<gene>
    <name evidence="10" type="ORF">PSDVSF_28710</name>
</gene>
<dbReference type="InterPro" id="IPR039421">
    <property type="entry name" value="Type_1_exporter"/>
</dbReference>
<dbReference type="PANTHER" id="PTHR24221">
    <property type="entry name" value="ATP-BINDING CASSETTE SUB-FAMILY B"/>
    <property type="match status" value="1"/>
</dbReference>
<evidence type="ECO:0000256" key="6">
    <source>
        <dbReference type="ARBA" id="ARBA00023136"/>
    </source>
</evidence>
<evidence type="ECO:0000256" key="1">
    <source>
        <dbReference type="ARBA" id="ARBA00004651"/>
    </source>
</evidence>
<feature type="transmembrane region" description="Helical" evidence="7">
    <location>
        <begin position="167"/>
        <end position="185"/>
    </location>
</feature>
<feature type="transmembrane region" description="Helical" evidence="7">
    <location>
        <begin position="63"/>
        <end position="85"/>
    </location>
</feature>
<dbReference type="InterPro" id="IPR011527">
    <property type="entry name" value="ABC1_TM_dom"/>
</dbReference>
<evidence type="ECO:0000256" key="5">
    <source>
        <dbReference type="ARBA" id="ARBA00022989"/>
    </source>
</evidence>
<evidence type="ECO:0000259" key="9">
    <source>
        <dbReference type="PROSITE" id="PS50929"/>
    </source>
</evidence>
<comment type="subcellular location">
    <subcellularLocation>
        <location evidence="1">Cell membrane</location>
        <topology evidence="1">Multi-pass membrane protein</topology>
    </subcellularLocation>
</comment>
<sequence length="844" mass="94760">MPHPNEQKRITKTSLYSWVLYKNLSLQITIVGIIVVTVAMRVLPLEMQKRIINEAIGMKDLPALWRYCALYIGAVTLAGILKYCINLMQVYIGEKTLKVVRERLYEHLLSLPIQFYRRTSPGNVISYLITEFIPVATFIGQAVAVPAVNVLTFLAMAGYMIHLNPTIGLISISIYPIELLILPRIQKHFRRANRSRIHHTQAMSGLVGEAVSGVHEVHSNASIPLEKGRFSEVLEKLYKATVTQNGIKFGIKFVNNFFMSLGPFVLFLIGGYYAIQGHFDVGAIVAFLTAYEKLYDPWKELMEFWQVYQDSSVRYEQIMRAFDHNPEFKQVAEGREPYALDNDIEIRNLSFVVGGNIRLLDNVSLKIKGGEHVALVGFSGSGKSTLALCVAQLYKYTGGNVLVGGREVSELTKQDISYNLGMVAQHPFIFDGTVKENLLYSCKSLSMQGGACGNSGEEPSLDDLIKITQQVGLFTDVLAFALRSRLCDEATNYASLKDAILASRQEFQEGQDGMYADVAEYIEFFDMDKYSRYMTVAENIAFGAASDGRFDQEHLHEHPRFMEFVENHGLMAHLQVLGETLARVVTDELGPEPEHEDFTNCPIPEAEYTEYQKVANRLDSGEPLSEKETSLIFKLALAYTPGVHKQAELDKGFANRVVRSRREFMEGVTSDYPGAFSFFTNDEYIDSLNIQDNILFGRVRTGVEGTEDEINHRIMQALIMQGALEPVAEMGLNFQVGSMGDRLSGGQRQKVALARTFLKTPPILILDEATAALDNKSQGRVQNILTNNWKGKSTVLAVIHRLDMLPYYDKIVVLKAGRVVEQGNYEELLEKRGALHMLIHGKED</sequence>